<name>A0ABR9UYR1_9CHRO</name>
<dbReference type="Pfam" id="PF13302">
    <property type="entry name" value="Acetyltransf_3"/>
    <property type="match status" value="1"/>
</dbReference>
<dbReference type="RefSeq" id="WP_193934841.1">
    <property type="nucleotide sequence ID" value="NZ_CAWPMZ010000146.1"/>
</dbReference>
<evidence type="ECO:0000313" key="3">
    <source>
        <dbReference type="Proteomes" id="UP000651156"/>
    </source>
</evidence>
<accession>A0ABR9UYR1</accession>
<gene>
    <name evidence="2" type="ORF">IQ230_24575</name>
</gene>
<reference evidence="2 3" key="1">
    <citation type="submission" date="2020-10" db="EMBL/GenBank/DDBJ databases">
        <authorList>
            <person name="Castelo-Branco R."/>
            <person name="Eusebio N."/>
            <person name="Adriana R."/>
            <person name="Vieira A."/>
            <person name="Brugerolle De Fraissinette N."/>
            <person name="Rezende De Castro R."/>
            <person name="Schneider M.P."/>
            <person name="Vasconcelos V."/>
            <person name="Leao P.N."/>
        </authorList>
    </citation>
    <scope>NUCLEOTIDE SEQUENCE [LARGE SCALE GENOMIC DNA]</scope>
    <source>
        <strain evidence="2 3">LEGE 06123</strain>
    </source>
</reference>
<dbReference type="SUPFAM" id="SSF55729">
    <property type="entry name" value="Acyl-CoA N-acyltransferases (Nat)"/>
    <property type="match status" value="1"/>
</dbReference>
<sequence length="193" mass="22295">MNLLGIEISTERLILKPISMIYKEVIFSEFTEEITTYMYPCPAQDISETEAFISDSIGEMVDSWGLTFVILKRECQEFLGCAGFHRIDRKNPELGIWLKKTAHGNKYGLEAVTAIKNWADKNLDYKYLRYPVDKANIASRKIPEALGGKIVDEYYKINMSGKSLNIVEYRINRAKKSRNPITLNWIQLFSPKR</sequence>
<dbReference type="InterPro" id="IPR000182">
    <property type="entry name" value="GNAT_dom"/>
</dbReference>
<dbReference type="PROSITE" id="PS51186">
    <property type="entry name" value="GNAT"/>
    <property type="match status" value="1"/>
</dbReference>
<dbReference type="InterPro" id="IPR051908">
    <property type="entry name" value="Ribosomal_N-acetyltransferase"/>
</dbReference>
<protein>
    <submittedName>
        <fullName evidence="2">GNAT family N-acetyltransferase</fullName>
    </submittedName>
</protein>
<dbReference type="Proteomes" id="UP000651156">
    <property type="component" value="Unassembled WGS sequence"/>
</dbReference>
<dbReference type="PANTHER" id="PTHR43441">
    <property type="entry name" value="RIBOSOMAL-PROTEIN-SERINE ACETYLTRANSFERASE"/>
    <property type="match status" value="1"/>
</dbReference>
<keyword evidence="3" id="KW-1185">Reference proteome</keyword>
<evidence type="ECO:0000259" key="1">
    <source>
        <dbReference type="PROSITE" id="PS51186"/>
    </source>
</evidence>
<comment type="caution">
    <text evidence="2">The sequence shown here is derived from an EMBL/GenBank/DDBJ whole genome shotgun (WGS) entry which is preliminary data.</text>
</comment>
<dbReference type="Gene3D" id="3.40.630.30">
    <property type="match status" value="1"/>
</dbReference>
<dbReference type="EMBL" id="JADEWN010000096">
    <property type="protein sequence ID" value="MBE9193456.1"/>
    <property type="molecule type" value="Genomic_DNA"/>
</dbReference>
<dbReference type="PANTHER" id="PTHR43441:SF2">
    <property type="entry name" value="FAMILY ACETYLTRANSFERASE, PUTATIVE (AFU_ORTHOLOGUE AFUA_7G00850)-RELATED"/>
    <property type="match status" value="1"/>
</dbReference>
<dbReference type="InterPro" id="IPR016181">
    <property type="entry name" value="Acyl_CoA_acyltransferase"/>
</dbReference>
<evidence type="ECO:0000313" key="2">
    <source>
        <dbReference type="EMBL" id="MBE9193456.1"/>
    </source>
</evidence>
<feature type="domain" description="N-acetyltransferase" evidence="1">
    <location>
        <begin position="25"/>
        <end position="174"/>
    </location>
</feature>
<proteinExistence type="predicted"/>
<organism evidence="2 3">
    <name type="scientific">Gloeocapsopsis crepidinum LEGE 06123</name>
    <dbReference type="NCBI Taxonomy" id="588587"/>
    <lineage>
        <taxon>Bacteria</taxon>
        <taxon>Bacillati</taxon>
        <taxon>Cyanobacteriota</taxon>
        <taxon>Cyanophyceae</taxon>
        <taxon>Oscillatoriophycideae</taxon>
        <taxon>Chroococcales</taxon>
        <taxon>Chroococcaceae</taxon>
        <taxon>Gloeocapsopsis</taxon>
    </lineage>
</organism>